<organism evidence="2 3">
    <name type="scientific">Desmophyllum pertusum</name>
    <dbReference type="NCBI Taxonomy" id="174260"/>
    <lineage>
        <taxon>Eukaryota</taxon>
        <taxon>Metazoa</taxon>
        <taxon>Cnidaria</taxon>
        <taxon>Anthozoa</taxon>
        <taxon>Hexacorallia</taxon>
        <taxon>Scleractinia</taxon>
        <taxon>Caryophylliina</taxon>
        <taxon>Caryophylliidae</taxon>
        <taxon>Desmophyllum</taxon>
    </lineage>
</organism>
<accession>A0A9X0CE69</accession>
<evidence type="ECO:0000313" key="2">
    <source>
        <dbReference type="EMBL" id="KAJ7330222.1"/>
    </source>
</evidence>
<evidence type="ECO:0000256" key="1">
    <source>
        <dbReference type="SAM" id="MobiDB-lite"/>
    </source>
</evidence>
<feature type="compositionally biased region" description="Polar residues" evidence="1">
    <location>
        <begin position="217"/>
        <end position="233"/>
    </location>
</feature>
<sequence>MSGAAVHTGSTALTTPVVAATAAGTARGNMSVHTGSTALTTPVVAATAAGTARGNMSVHTGSTALTTPVVAATAAGTARGNMSGTAVHTGSTALTTPVVAATAAGTARGNMSGAAVHTGSTALTTPVVAATAAGTARRTVSGTVNTTTLDQSSFTNSVVVTGGAVIVSPSTGEALQAPAVTGARSPHTSEDSEDDEVEERGQQWRARLPRETGAETLPTTRSNTDDTNGDQETVVASETNSTNFIGSIITSGVSSPSVVTPGAVVTGD</sequence>
<proteinExistence type="predicted"/>
<name>A0A9X0CE69_9CNID</name>
<keyword evidence="3" id="KW-1185">Reference proteome</keyword>
<feature type="region of interest" description="Disordered" evidence="1">
    <location>
        <begin position="176"/>
        <end position="233"/>
    </location>
</feature>
<evidence type="ECO:0000313" key="3">
    <source>
        <dbReference type="Proteomes" id="UP001163046"/>
    </source>
</evidence>
<dbReference type="Proteomes" id="UP001163046">
    <property type="component" value="Unassembled WGS sequence"/>
</dbReference>
<protein>
    <submittedName>
        <fullName evidence="2">Uncharacterized protein</fullName>
    </submittedName>
</protein>
<gene>
    <name evidence="2" type="ORF">OS493_022745</name>
</gene>
<dbReference type="EMBL" id="MU827793">
    <property type="protein sequence ID" value="KAJ7330222.1"/>
    <property type="molecule type" value="Genomic_DNA"/>
</dbReference>
<dbReference type="AlphaFoldDB" id="A0A9X0CE69"/>
<comment type="caution">
    <text evidence="2">The sequence shown here is derived from an EMBL/GenBank/DDBJ whole genome shotgun (WGS) entry which is preliminary data.</text>
</comment>
<reference evidence="2" key="1">
    <citation type="submission" date="2023-01" db="EMBL/GenBank/DDBJ databases">
        <title>Genome assembly of the deep-sea coral Lophelia pertusa.</title>
        <authorList>
            <person name="Herrera S."/>
            <person name="Cordes E."/>
        </authorList>
    </citation>
    <scope>NUCLEOTIDE SEQUENCE</scope>
    <source>
        <strain evidence="2">USNM1676648</strain>
        <tissue evidence="2">Polyp</tissue>
    </source>
</reference>